<keyword evidence="2" id="KW-0472">Membrane</keyword>
<feature type="transmembrane region" description="Helical" evidence="2">
    <location>
        <begin position="91"/>
        <end position="109"/>
    </location>
</feature>
<accession>A0A084JAM5</accession>
<proteinExistence type="predicted"/>
<dbReference type="eggNOG" id="ENOG5033ABE">
    <property type="taxonomic scope" value="Bacteria"/>
</dbReference>
<keyword evidence="2" id="KW-0812">Transmembrane</keyword>
<comment type="caution">
    <text evidence="4">The sequence shown here is derived from an EMBL/GenBank/DDBJ whole genome shotgun (WGS) entry which is preliminary data.</text>
</comment>
<dbReference type="Gene3D" id="2.40.128.660">
    <property type="entry name" value="Uncharacterised protein PF15525, DUF4652"/>
    <property type="match status" value="1"/>
</dbReference>
<dbReference type="Pfam" id="PF13490">
    <property type="entry name" value="zf-HC2"/>
    <property type="match status" value="1"/>
</dbReference>
<dbReference type="RefSeq" id="WP_035133380.1">
    <property type="nucleotide sequence ID" value="NZ_JPMD01000027.1"/>
</dbReference>
<evidence type="ECO:0000313" key="4">
    <source>
        <dbReference type="EMBL" id="KEZ86009.1"/>
    </source>
</evidence>
<evidence type="ECO:0000256" key="2">
    <source>
        <dbReference type="SAM" id="Phobius"/>
    </source>
</evidence>
<dbReference type="InterPro" id="IPR027383">
    <property type="entry name" value="Znf_put"/>
</dbReference>
<dbReference type="STRING" id="318464.IO99_11560"/>
<organism evidence="4 5">
    <name type="scientific">Clostridium sulfidigenes</name>
    <dbReference type="NCBI Taxonomy" id="318464"/>
    <lineage>
        <taxon>Bacteria</taxon>
        <taxon>Bacillati</taxon>
        <taxon>Bacillota</taxon>
        <taxon>Clostridia</taxon>
        <taxon>Eubacteriales</taxon>
        <taxon>Clostridiaceae</taxon>
        <taxon>Clostridium</taxon>
    </lineage>
</organism>
<dbReference type="Pfam" id="PF15525">
    <property type="entry name" value="DUF4652"/>
    <property type="match status" value="1"/>
</dbReference>
<feature type="domain" description="Putative zinc-finger" evidence="3">
    <location>
        <begin position="3"/>
        <end position="36"/>
    </location>
</feature>
<dbReference type="InterPro" id="IPR028102">
    <property type="entry name" value="DUF4652"/>
</dbReference>
<evidence type="ECO:0000313" key="5">
    <source>
        <dbReference type="Proteomes" id="UP000028542"/>
    </source>
</evidence>
<dbReference type="EMBL" id="JPMD01000027">
    <property type="protein sequence ID" value="KEZ86009.1"/>
    <property type="molecule type" value="Genomic_DNA"/>
</dbReference>
<sequence length="341" mass="38563">MKCSQFKDKLTEYIEENLSAEADEEMRSHLLTCQSCKDDFDKEVLEYKTFKEALSYENINFKNSTEKIMESIDKNKYTRGRRGMKRKYKGALAIAAAFLLGVIVTPVAMKLMDGKEIFSAASSGKEENSTKQENIVKSEMAKENNSNEPIESVPETSSNEEKTSDDIKKSANVNIVDLYSKAEVTMSKELTFNTPFIATEDGKYEASIEGKGEKAIEEGIGILYVKDTSTNKMYEYTATEKESQQSPLSISWYDDTHLMIVHGLGYGTLVNGERIIILDVTTGEQMLIATAKDKERFVSITRKDDSLILKYALYLDDMMNDKEDKSKTFDNYILGDVIEVE</sequence>
<name>A0A084JAM5_9CLOT</name>
<keyword evidence="5" id="KW-1185">Reference proteome</keyword>
<reference evidence="4 5" key="1">
    <citation type="submission" date="2014-07" db="EMBL/GenBank/DDBJ databases">
        <title>Draft genome of Clostridium sulfidigenes 113A isolated from sediments associated with methane hydrate from Krishna Godavari basin.</title>
        <authorList>
            <person name="Honkalas V.S."/>
            <person name="Dabir A.P."/>
            <person name="Arora P."/>
            <person name="Dhakephalkar P.K."/>
        </authorList>
    </citation>
    <scope>NUCLEOTIDE SEQUENCE [LARGE SCALE GENOMIC DNA]</scope>
    <source>
        <strain evidence="4 5">113A</strain>
    </source>
</reference>
<keyword evidence="2" id="KW-1133">Transmembrane helix</keyword>
<evidence type="ECO:0000259" key="3">
    <source>
        <dbReference type="Pfam" id="PF13490"/>
    </source>
</evidence>
<feature type="region of interest" description="Disordered" evidence="1">
    <location>
        <begin position="139"/>
        <end position="166"/>
    </location>
</feature>
<dbReference type="AlphaFoldDB" id="A0A084JAM5"/>
<dbReference type="Proteomes" id="UP000028542">
    <property type="component" value="Unassembled WGS sequence"/>
</dbReference>
<gene>
    <name evidence="4" type="ORF">IO99_11560</name>
</gene>
<feature type="compositionally biased region" description="Polar residues" evidence="1">
    <location>
        <begin position="143"/>
        <end position="157"/>
    </location>
</feature>
<evidence type="ECO:0000256" key="1">
    <source>
        <dbReference type="SAM" id="MobiDB-lite"/>
    </source>
</evidence>
<protein>
    <recommendedName>
        <fullName evidence="3">Putative zinc-finger domain-containing protein</fullName>
    </recommendedName>
</protein>